<name>A0A2P7EDU2_9SYNE</name>
<evidence type="ECO:0000256" key="1">
    <source>
        <dbReference type="SAM" id="Phobius"/>
    </source>
</evidence>
<gene>
    <name evidence="2" type="ORF">C7K08_08065</name>
</gene>
<dbReference type="STRING" id="1910958.BTM30_03250"/>
<feature type="transmembrane region" description="Helical" evidence="1">
    <location>
        <begin position="7"/>
        <end position="33"/>
    </location>
</feature>
<dbReference type="Proteomes" id="UP000240206">
    <property type="component" value="Unassembled WGS sequence"/>
</dbReference>
<reference evidence="3" key="1">
    <citation type="submission" date="2018-03" db="EMBL/GenBank/DDBJ databases">
        <title>Ecological and genomic features of two cosmopolitan and abundant freshwater picocyanobacteria.</title>
        <authorList>
            <person name="Cabello-Yeves P.J."/>
            <person name="Picazo A."/>
            <person name="Camacho A."/>
            <person name="Callieri C."/>
            <person name="Rosselli R."/>
            <person name="Roda-Garcia J."/>
            <person name="Coutinho F.H."/>
            <person name="Rodriguez-Valera F."/>
        </authorList>
    </citation>
    <scope>NUCLEOTIDE SEQUENCE [LARGE SCALE GENOMIC DNA]</scope>
    <source>
        <strain evidence="3">Tous</strain>
    </source>
</reference>
<feature type="transmembrane region" description="Helical" evidence="1">
    <location>
        <begin position="45"/>
        <end position="66"/>
    </location>
</feature>
<dbReference type="EMBL" id="PXVC01000032">
    <property type="protein sequence ID" value="PSI01405.1"/>
    <property type="molecule type" value="Genomic_DNA"/>
</dbReference>
<keyword evidence="1" id="KW-0472">Membrane</keyword>
<proteinExistence type="predicted"/>
<organism evidence="2 3">
    <name type="scientific">Synechococcus lacustris str. Tous</name>
    <dbReference type="NCBI Taxonomy" id="1910958"/>
    <lineage>
        <taxon>Bacteria</taxon>
        <taxon>Bacillati</taxon>
        <taxon>Cyanobacteriota</taxon>
        <taxon>Cyanophyceae</taxon>
        <taxon>Synechococcales</taxon>
        <taxon>Synechococcaceae</taxon>
        <taxon>Synechococcus</taxon>
    </lineage>
</organism>
<comment type="caution">
    <text evidence="2">The sequence shown here is derived from an EMBL/GenBank/DDBJ whole genome shotgun (WGS) entry which is preliminary data.</text>
</comment>
<dbReference type="RefSeq" id="WP_106500130.1">
    <property type="nucleotide sequence ID" value="NZ_PXVC01000032.1"/>
</dbReference>
<protein>
    <submittedName>
        <fullName evidence="2">Uncharacterized protein</fullName>
    </submittedName>
</protein>
<evidence type="ECO:0000313" key="3">
    <source>
        <dbReference type="Proteomes" id="UP000240206"/>
    </source>
</evidence>
<keyword evidence="1" id="KW-0812">Transmembrane</keyword>
<accession>A0A2P7EDU2</accession>
<dbReference type="AlphaFoldDB" id="A0A2P7EDU2"/>
<keyword evidence="3" id="KW-1185">Reference proteome</keyword>
<keyword evidence="1" id="KW-1133">Transmembrane helix</keyword>
<sequence>MAPPRLIFFVGWVYAPWGAAATCALIAMRLLFIDQFSEHSHGWGLIGNGAICFSIGCVCKVSWGLAKLSKAAPQQR</sequence>
<evidence type="ECO:0000313" key="2">
    <source>
        <dbReference type="EMBL" id="PSI01405.1"/>
    </source>
</evidence>